<dbReference type="EMBL" id="JACMSC010000003">
    <property type="protein sequence ID" value="KAG6527861.1"/>
    <property type="molecule type" value="Genomic_DNA"/>
</dbReference>
<dbReference type="PANTHER" id="PTHR21527">
    <property type="entry name" value="NUCLEOPORIN NUP35"/>
    <property type="match status" value="1"/>
</dbReference>
<evidence type="ECO:0000313" key="4">
    <source>
        <dbReference type="Proteomes" id="UP000734854"/>
    </source>
</evidence>
<comment type="caution">
    <text evidence="3">The sequence shown here is derived from an EMBL/GenBank/DDBJ whole genome shotgun (WGS) entry which is preliminary data.</text>
</comment>
<dbReference type="GO" id="GO:0044613">
    <property type="term" value="C:nuclear pore central transport channel"/>
    <property type="evidence" value="ECO:0007669"/>
    <property type="project" value="TreeGrafter"/>
</dbReference>
<proteinExistence type="predicted"/>
<evidence type="ECO:0000256" key="1">
    <source>
        <dbReference type="SAM" id="MobiDB-lite"/>
    </source>
</evidence>
<protein>
    <submittedName>
        <fullName evidence="3">Uncharacterized protein</fullName>
    </submittedName>
</protein>
<dbReference type="GO" id="GO:0006999">
    <property type="term" value="P:nuclear pore organization"/>
    <property type="evidence" value="ECO:0007669"/>
    <property type="project" value="TreeGrafter"/>
</dbReference>
<dbReference type="AlphaFoldDB" id="A0A8J5HI71"/>
<feature type="compositionally biased region" description="Low complexity" evidence="1">
    <location>
        <begin position="29"/>
        <end position="38"/>
    </location>
</feature>
<dbReference type="GO" id="GO:0005543">
    <property type="term" value="F:phospholipid binding"/>
    <property type="evidence" value="ECO:0007669"/>
    <property type="project" value="TreeGrafter"/>
</dbReference>
<reference evidence="3 4" key="1">
    <citation type="submission" date="2020-08" db="EMBL/GenBank/DDBJ databases">
        <title>Plant Genome Project.</title>
        <authorList>
            <person name="Zhang R.-G."/>
        </authorList>
    </citation>
    <scope>NUCLEOTIDE SEQUENCE [LARGE SCALE GENOMIC DNA]</scope>
    <source>
        <tissue evidence="3">Rhizome</tissue>
    </source>
</reference>
<feature type="region of interest" description="Disordered" evidence="1">
    <location>
        <begin position="55"/>
        <end position="160"/>
    </location>
</feature>
<dbReference type="GO" id="GO:0006607">
    <property type="term" value="P:NLS-bearing protein import into nucleus"/>
    <property type="evidence" value="ECO:0007669"/>
    <property type="project" value="TreeGrafter"/>
</dbReference>
<gene>
    <name evidence="3" type="ORF">ZIOFF_009995</name>
    <name evidence="2" type="ORF">ZIOFF_013908</name>
</gene>
<feature type="region of interest" description="Disordered" evidence="1">
    <location>
        <begin position="1"/>
        <end position="40"/>
    </location>
</feature>
<sequence length="226" mass="23680">MMIPAVAKSSRGEREGQSPFFRDLSTPVSARRSAGAGRFATPAQAAAVSALWRDNLASVDPPPPPAFTLGDRFDFSPEPAFAPSPTPPSPETRTPPHSFYAPASSPSPLKAGVDPSASGTAHDGGLRILRQPSFGESGFLSPGKSVGSGDRLGKGKGSPVDGVIQSGALITLPPPREVAMPEVRRNTSMPVAGDLDEEQWVTVYGLLGPKIHFCRNGGSLLYFDMN</sequence>
<feature type="compositionally biased region" description="Pro residues" evidence="1">
    <location>
        <begin position="80"/>
        <end position="90"/>
    </location>
</feature>
<keyword evidence="4" id="KW-1185">Reference proteome</keyword>
<evidence type="ECO:0000313" key="3">
    <source>
        <dbReference type="EMBL" id="KAG6527861.1"/>
    </source>
</evidence>
<evidence type="ECO:0000313" key="2">
    <source>
        <dbReference type="EMBL" id="KAG6524019.1"/>
    </source>
</evidence>
<dbReference type="Proteomes" id="UP000734854">
    <property type="component" value="Unassembled WGS sequence"/>
</dbReference>
<dbReference type="EMBL" id="JACMSC010000004">
    <property type="protein sequence ID" value="KAG6524019.1"/>
    <property type="molecule type" value="Genomic_DNA"/>
</dbReference>
<dbReference type="GO" id="GO:0044615">
    <property type="term" value="C:nuclear pore nuclear basket"/>
    <property type="evidence" value="ECO:0007669"/>
    <property type="project" value="TreeGrafter"/>
</dbReference>
<dbReference type="GO" id="GO:0017056">
    <property type="term" value="F:structural constituent of nuclear pore"/>
    <property type="evidence" value="ECO:0007669"/>
    <property type="project" value="TreeGrafter"/>
</dbReference>
<dbReference type="PANTHER" id="PTHR21527:SF6">
    <property type="entry name" value="NUCLEOPORIN NUP35"/>
    <property type="match status" value="1"/>
</dbReference>
<organism evidence="3 4">
    <name type="scientific">Zingiber officinale</name>
    <name type="common">Ginger</name>
    <name type="synonym">Amomum zingiber</name>
    <dbReference type="NCBI Taxonomy" id="94328"/>
    <lineage>
        <taxon>Eukaryota</taxon>
        <taxon>Viridiplantae</taxon>
        <taxon>Streptophyta</taxon>
        <taxon>Embryophyta</taxon>
        <taxon>Tracheophyta</taxon>
        <taxon>Spermatophyta</taxon>
        <taxon>Magnoliopsida</taxon>
        <taxon>Liliopsida</taxon>
        <taxon>Zingiberales</taxon>
        <taxon>Zingiberaceae</taxon>
        <taxon>Zingiber</taxon>
    </lineage>
</organism>
<accession>A0A8J5HI71</accession>
<name>A0A8J5HI71_ZINOF</name>